<evidence type="ECO:0000256" key="1">
    <source>
        <dbReference type="SAM" id="Phobius"/>
    </source>
</evidence>
<dbReference type="EMBL" id="CP050804">
    <property type="protein sequence ID" value="QJC21458.1"/>
    <property type="molecule type" value="Genomic_DNA"/>
</dbReference>
<dbReference type="AlphaFoldDB" id="A0A6H2EIR6"/>
<feature type="transmembrane region" description="Helical" evidence="1">
    <location>
        <begin position="48"/>
        <end position="67"/>
    </location>
</feature>
<feature type="transmembrane region" description="Helical" evidence="1">
    <location>
        <begin position="7"/>
        <end position="28"/>
    </location>
</feature>
<gene>
    <name evidence="2" type="ORF">HC352_02275</name>
</gene>
<keyword evidence="3" id="KW-1185">Reference proteome</keyword>
<reference evidence="2 3" key="1">
    <citation type="submission" date="2020-03" db="EMBL/GenBank/DDBJ databases">
        <title>Complete genome of Arcanobacterium buesumensis sp. nov. strain 2701.</title>
        <authorList>
            <person name="Borowiak M."/>
            <person name="Alssahen M."/>
            <person name="Laemmler C."/>
            <person name="Malorny B."/>
            <person name="Hassan A."/>
            <person name="Prenger-Berninghoff E."/>
            <person name="Ploetz M."/>
            <person name="Abdulmawjood A."/>
        </authorList>
    </citation>
    <scope>NUCLEOTIDE SEQUENCE [LARGE SCALE GENOMIC DNA]</scope>
    <source>
        <strain evidence="2 3">2701</strain>
    </source>
</reference>
<name>A0A6H2EIR6_9ACTO</name>
<dbReference type="KEGG" id="arca:HC352_02275"/>
<accession>A0A6H2EIR6</accession>
<evidence type="ECO:0000313" key="2">
    <source>
        <dbReference type="EMBL" id="QJC21458.1"/>
    </source>
</evidence>
<dbReference type="RefSeq" id="WP_168917399.1">
    <property type="nucleotide sequence ID" value="NZ_CP050804.1"/>
</dbReference>
<keyword evidence="1" id="KW-0812">Transmembrane</keyword>
<dbReference type="InterPro" id="IPR016181">
    <property type="entry name" value="Acyl_CoA_acyltransferase"/>
</dbReference>
<proteinExistence type="predicted"/>
<keyword evidence="1" id="KW-0472">Membrane</keyword>
<evidence type="ECO:0000313" key="3">
    <source>
        <dbReference type="Proteomes" id="UP000502298"/>
    </source>
</evidence>
<dbReference type="SUPFAM" id="SSF55729">
    <property type="entry name" value="Acyl-CoA N-acyltransferases (Nat)"/>
    <property type="match status" value="1"/>
</dbReference>
<dbReference type="Proteomes" id="UP000502298">
    <property type="component" value="Chromosome"/>
</dbReference>
<organism evidence="2 3">
    <name type="scientific">Arcanobacterium buesumense</name>
    <dbReference type="NCBI Taxonomy" id="2722751"/>
    <lineage>
        <taxon>Bacteria</taxon>
        <taxon>Bacillati</taxon>
        <taxon>Actinomycetota</taxon>
        <taxon>Actinomycetes</taxon>
        <taxon>Actinomycetales</taxon>
        <taxon>Actinomycetaceae</taxon>
        <taxon>Arcanobacterium</taxon>
    </lineage>
</organism>
<protein>
    <submittedName>
        <fullName evidence="2">YgjV family protein</fullName>
    </submittedName>
</protein>
<sequence>MMSWWEIFGWAGSILVVVSLWIPSVWRFRILNLSGSLIATIYNIYFGIWPYAAMNGVIVGIDAYWIARLSRQGATEQRGYAVVSAQPDDALVQHFLSRNANDIQASYPHFSADDLVGSDVKFIMHEDEIVGIFAMTTTDAYATIVIDYVTARFRDLGPGRYVYAHQDMFTQAGVSQLRIALLNTTDPAYFTKQGFSTKDNYLIRTV</sequence>
<keyword evidence="1" id="KW-1133">Transmembrane helix</keyword>